<dbReference type="InterPro" id="IPR001633">
    <property type="entry name" value="EAL_dom"/>
</dbReference>
<evidence type="ECO:0000256" key="3">
    <source>
        <dbReference type="ARBA" id="ARBA00022636"/>
    </source>
</evidence>
<dbReference type="NCBIfam" id="TIGR00229">
    <property type="entry name" value="sensory_box"/>
    <property type="match status" value="2"/>
</dbReference>
<dbReference type="FunFam" id="3.20.20.450:FF:000001">
    <property type="entry name" value="Cyclic di-GMP phosphodiesterase yahA"/>
    <property type="match status" value="1"/>
</dbReference>
<evidence type="ECO:0000259" key="6">
    <source>
        <dbReference type="PROSITE" id="PS50113"/>
    </source>
</evidence>
<sequence>MEQSDRDDTLAAENRDLRARLSEAEETLRAIRNGEVDALVVAGPGGDQVFTLRGADYAYRVLVEEMSEGALILTAQGVIFYANRRLAQMLKVPLQQVIGASFERWVTAVDQALFRALMNRASPQTHQRMELTLRADDGTGVPCYLSVSSLQLGEVVGSFCLVATDLTEQKRSEAIVAAEKLARLILDQTAEAIVVCDNDARIMRASEVAHTLCGENPLEQPFERVFPLQEANGAPFSLARFRNTGHRRRIETRLERQGAVFYLLVSVGPLVGSQGERLGSVVILTDITQRKAAEEQIEQLAFYDPLTRLPNRRLLRDRLHQAVATCTRTRRQGALLFIDLDDFKTLNDTLGHDIGDLLLQQVAQRLIDSVRMRDTVARLGGDEFVVMLEDLGTQPQEAAAQVQVVGAKVLTALTQPYELAGHHCHSTPSIGATLIGEYPVSVDELLKRADLAMYQAKAAGRNTLRFFDPEMQAALEARTALESELREALREGQFLLWYQAQVDSEGRLTGAEALVRWLHPRRGLVAPARFIPLAEETGLILPLGRWVLETACSQLARWAQRPQTAGLTLAVNVSAREFRHPGFVAQVEAVLEVSGADPHRLKLELTESLLLEDIADTIAKMTALKALGVGFSLDDFGTGYSSLSYLKRLPLDQLKIDQSFVRDVLTDPNDAAIARTIVALAHSLGLAVIAEGVETEGQRAFLLESGCRAFQGYLFGRPGPVEGLWQCC</sequence>
<keyword evidence="10" id="KW-1185">Reference proteome</keyword>
<dbReference type="Pfam" id="PF08448">
    <property type="entry name" value="PAS_4"/>
    <property type="match status" value="2"/>
</dbReference>
<gene>
    <name evidence="9" type="ORF">THSYN_19835</name>
</gene>
<dbReference type="PROSITE" id="PS50113">
    <property type="entry name" value="PAC"/>
    <property type="match status" value="1"/>
</dbReference>
<dbReference type="PROSITE" id="PS50887">
    <property type="entry name" value="GGDEF"/>
    <property type="match status" value="1"/>
</dbReference>
<dbReference type="EMBL" id="CP020370">
    <property type="protein sequence ID" value="AUB82973.1"/>
    <property type="molecule type" value="Genomic_DNA"/>
</dbReference>
<dbReference type="SMART" id="SM00052">
    <property type="entry name" value="EAL"/>
    <property type="match status" value="1"/>
</dbReference>
<evidence type="ECO:0000259" key="7">
    <source>
        <dbReference type="PROSITE" id="PS50883"/>
    </source>
</evidence>
<dbReference type="RefSeq" id="WP_172965313.1">
    <property type="nucleotide sequence ID" value="NZ_CP020370.1"/>
</dbReference>
<dbReference type="InterPro" id="IPR000160">
    <property type="entry name" value="GGDEF_dom"/>
</dbReference>
<dbReference type="Gene3D" id="3.20.20.450">
    <property type="entry name" value="EAL domain"/>
    <property type="match status" value="1"/>
</dbReference>
<dbReference type="CDD" id="cd00130">
    <property type="entry name" value="PAS"/>
    <property type="match status" value="2"/>
</dbReference>
<evidence type="ECO:0000313" key="9">
    <source>
        <dbReference type="EMBL" id="AUB82973.1"/>
    </source>
</evidence>
<dbReference type="Gene3D" id="3.30.70.270">
    <property type="match status" value="1"/>
</dbReference>
<dbReference type="CDD" id="cd01948">
    <property type="entry name" value="EAL"/>
    <property type="match status" value="1"/>
</dbReference>
<dbReference type="Pfam" id="PF00563">
    <property type="entry name" value="EAL"/>
    <property type="match status" value="1"/>
</dbReference>
<dbReference type="InterPro" id="IPR035965">
    <property type="entry name" value="PAS-like_dom_sf"/>
</dbReference>
<keyword evidence="3" id="KW-0973">c-di-GMP</keyword>
<feature type="domain" description="EAL" evidence="7">
    <location>
        <begin position="478"/>
        <end position="728"/>
    </location>
</feature>
<dbReference type="SUPFAM" id="SSF55785">
    <property type="entry name" value="PYP-like sensor domain (PAS domain)"/>
    <property type="match status" value="2"/>
</dbReference>
<name>A0A2K8UBL1_9GAMM</name>
<feature type="domain" description="PAC" evidence="6">
    <location>
        <begin position="244"/>
        <end position="299"/>
    </location>
</feature>
<dbReference type="Pfam" id="PF00990">
    <property type="entry name" value="GGDEF"/>
    <property type="match status" value="1"/>
</dbReference>
<dbReference type="InterPro" id="IPR035919">
    <property type="entry name" value="EAL_sf"/>
</dbReference>
<dbReference type="SUPFAM" id="SSF141868">
    <property type="entry name" value="EAL domain-like"/>
    <property type="match status" value="1"/>
</dbReference>
<dbReference type="NCBIfam" id="TIGR00254">
    <property type="entry name" value="GGDEF"/>
    <property type="match status" value="1"/>
</dbReference>
<dbReference type="InterPro" id="IPR052155">
    <property type="entry name" value="Biofilm_reg_signaling"/>
</dbReference>
<dbReference type="SMART" id="SM00086">
    <property type="entry name" value="PAC"/>
    <property type="match status" value="2"/>
</dbReference>
<dbReference type="PROSITE" id="PS50883">
    <property type="entry name" value="EAL"/>
    <property type="match status" value="1"/>
</dbReference>
<evidence type="ECO:0000256" key="1">
    <source>
        <dbReference type="ARBA" id="ARBA00001946"/>
    </source>
</evidence>
<dbReference type="KEGG" id="tsy:THSYN_19835"/>
<comment type="cofactor">
    <cofactor evidence="1">
        <name>Mg(2+)</name>
        <dbReference type="ChEBI" id="CHEBI:18420"/>
    </cofactor>
</comment>
<dbReference type="CDD" id="cd01949">
    <property type="entry name" value="GGDEF"/>
    <property type="match status" value="1"/>
</dbReference>
<dbReference type="InterPro" id="IPR000014">
    <property type="entry name" value="PAS"/>
</dbReference>
<feature type="domain" description="GGDEF" evidence="8">
    <location>
        <begin position="331"/>
        <end position="469"/>
    </location>
</feature>
<dbReference type="EC" id="3.1.4.52" evidence="2"/>
<dbReference type="InterPro" id="IPR029787">
    <property type="entry name" value="Nucleotide_cyclase"/>
</dbReference>
<dbReference type="SMART" id="SM00267">
    <property type="entry name" value="GGDEF"/>
    <property type="match status" value="1"/>
</dbReference>
<protein>
    <recommendedName>
        <fullName evidence="2">cyclic-guanylate-specific phosphodiesterase</fullName>
        <ecNumber evidence="2">3.1.4.52</ecNumber>
    </recommendedName>
</protein>
<dbReference type="PANTHER" id="PTHR44757:SF2">
    <property type="entry name" value="BIOFILM ARCHITECTURE MAINTENANCE PROTEIN MBAA"/>
    <property type="match status" value="1"/>
</dbReference>
<evidence type="ECO:0000313" key="10">
    <source>
        <dbReference type="Proteomes" id="UP000232638"/>
    </source>
</evidence>
<keyword evidence="5" id="KW-0175">Coiled coil</keyword>
<dbReference type="SMART" id="SM00091">
    <property type="entry name" value="PAS"/>
    <property type="match status" value="2"/>
</dbReference>
<comment type="catalytic activity">
    <reaction evidence="4">
        <text>3',3'-c-di-GMP + H2O = 5'-phosphoguanylyl(3'-&gt;5')guanosine + H(+)</text>
        <dbReference type="Rhea" id="RHEA:24902"/>
        <dbReference type="ChEBI" id="CHEBI:15377"/>
        <dbReference type="ChEBI" id="CHEBI:15378"/>
        <dbReference type="ChEBI" id="CHEBI:58754"/>
        <dbReference type="ChEBI" id="CHEBI:58805"/>
        <dbReference type="EC" id="3.1.4.52"/>
    </reaction>
    <physiologicalReaction direction="left-to-right" evidence="4">
        <dbReference type="Rhea" id="RHEA:24903"/>
    </physiologicalReaction>
</comment>
<feature type="coiled-coil region" evidence="5">
    <location>
        <begin position="7"/>
        <end position="34"/>
    </location>
</feature>
<evidence type="ECO:0000256" key="5">
    <source>
        <dbReference type="SAM" id="Coils"/>
    </source>
</evidence>
<dbReference type="FunFam" id="3.30.70.270:FF:000001">
    <property type="entry name" value="Diguanylate cyclase domain protein"/>
    <property type="match status" value="1"/>
</dbReference>
<reference evidence="9 10" key="1">
    <citation type="submission" date="2017-03" db="EMBL/GenBank/DDBJ databases">
        <title>Complete genome sequence of Candidatus 'Thiodictyon syntrophicum' sp. nov. strain Cad16T, a photolithoautotroph purple sulfur bacterium isolated from an alpine meromictic lake.</title>
        <authorList>
            <person name="Luedin S.M."/>
            <person name="Pothier J.F."/>
            <person name="Danza F."/>
            <person name="Storelli N."/>
            <person name="Wittwer M."/>
            <person name="Tonolla M."/>
        </authorList>
    </citation>
    <scope>NUCLEOTIDE SEQUENCE [LARGE SCALE GENOMIC DNA]</scope>
    <source>
        <strain evidence="9 10">Cad16T</strain>
    </source>
</reference>
<dbReference type="InterPro" id="IPR001610">
    <property type="entry name" value="PAC"/>
</dbReference>
<dbReference type="GO" id="GO:0071732">
    <property type="term" value="P:cellular response to nitric oxide"/>
    <property type="evidence" value="ECO:0007669"/>
    <property type="project" value="UniProtKB-ARBA"/>
</dbReference>
<evidence type="ECO:0000256" key="4">
    <source>
        <dbReference type="ARBA" id="ARBA00051114"/>
    </source>
</evidence>
<dbReference type="GO" id="GO:0071111">
    <property type="term" value="F:cyclic-guanylate-specific phosphodiesterase activity"/>
    <property type="evidence" value="ECO:0007669"/>
    <property type="project" value="UniProtKB-EC"/>
</dbReference>
<dbReference type="InterPro" id="IPR043128">
    <property type="entry name" value="Rev_trsase/Diguanyl_cyclase"/>
</dbReference>
<dbReference type="PANTHER" id="PTHR44757">
    <property type="entry name" value="DIGUANYLATE CYCLASE DGCP"/>
    <property type="match status" value="1"/>
</dbReference>
<proteinExistence type="predicted"/>
<accession>A0A2K8UBL1</accession>
<organism evidence="9 10">
    <name type="scientific">Candidatus Thiodictyon syntrophicum</name>
    <dbReference type="NCBI Taxonomy" id="1166950"/>
    <lineage>
        <taxon>Bacteria</taxon>
        <taxon>Pseudomonadati</taxon>
        <taxon>Pseudomonadota</taxon>
        <taxon>Gammaproteobacteria</taxon>
        <taxon>Chromatiales</taxon>
        <taxon>Chromatiaceae</taxon>
        <taxon>Thiodictyon</taxon>
    </lineage>
</organism>
<dbReference type="SUPFAM" id="SSF55073">
    <property type="entry name" value="Nucleotide cyclase"/>
    <property type="match status" value="1"/>
</dbReference>
<dbReference type="InterPro" id="IPR000700">
    <property type="entry name" value="PAS-assoc_C"/>
</dbReference>
<evidence type="ECO:0000256" key="2">
    <source>
        <dbReference type="ARBA" id="ARBA00012282"/>
    </source>
</evidence>
<dbReference type="Proteomes" id="UP000232638">
    <property type="component" value="Chromosome"/>
</dbReference>
<dbReference type="Gene3D" id="3.30.450.20">
    <property type="entry name" value="PAS domain"/>
    <property type="match status" value="2"/>
</dbReference>
<dbReference type="AlphaFoldDB" id="A0A2K8UBL1"/>
<evidence type="ECO:0000259" key="8">
    <source>
        <dbReference type="PROSITE" id="PS50887"/>
    </source>
</evidence>
<dbReference type="InterPro" id="IPR013656">
    <property type="entry name" value="PAS_4"/>
</dbReference>